<proteinExistence type="predicted"/>
<protein>
    <submittedName>
        <fullName evidence="8">Major facilitator transporter</fullName>
    </submittedName>
</protein>
<evidence type="ECO:0000256" key="2">
    <source>
        <dbReference type="ARBA" id="ARBA00022448"/>
    </source>
</evidence>
<feature type="transmembrane region" description="Helical" evidence="6">
    <location>
        <begin position="81"/>
        <end position="100"/>
    </location>
</feature>
<dbReference type="RefSeq" id="WP_087647032.1">
    <property type="nucleotide sequence ID" value="NZ_FCON02000065.1"/>
</dbReference>
<feature type="transmembrane region" description="Helical" evidence="6">
    <location>
        <begin position="306"/>
        <end position="325"/>
    </location>
</feature>
<dbReference type="CDD" id="cd17319">
    <property type="entry name" value="MFS_ExuT_GudP_like"/>
    <property type="match status" value="1"/>
</dbReference>
<dbReference type="InterPro" id="IPR011701">
    <property type="entry name" value="MFS"/>
</dbReference>
<comment type="caution">
    <text evidence="8">The sequence shown here is derived from an EMBL/GenBank/DDBJ whole genome shotgun (WGS) entry which is preliminary data.</text>
</comment>
<keyword evidence="4 6" id="KW-1133">Transmembrane helix</keyword>
<dbReference type="SUPFAM" id="SSF103473">
    <property type="entry name" value="MFS general substrate transporter"/>
    <property type="match status" value="1"/>
</dbReference>
<feature type="transmembrane region" description="Helical" evidence="6">
    <location>
        <begin position="106"/>
        <end position="127"/>
    </location>
</feature>
<evidence type="ECO:0000313" key="9">
    <source>
        <dbReference type="Proteomes" id="UP000054770"/>
    </source>
</evidence>
<keyword evidence="3 6" id="KW-0812">Transmembrane</keyword>
<reference evidence="8" key="1">
    <citation type="submission" date="2016-01" db="EMBL/GenBank/DDBJ databases">
        <authorList>
            <person name="Peeters C."/>
        </authorList>
    </citation>
    <scope>NUCLEOTIDE SEQUENCE [LARGE SCALE GENOMIC DNA]</scope>
    <source>
        <strain evidence="8">LMG 22940</strain>
    </source>
</reference>
<dbReference type="AlphaFoldDB" id="A0A158K5I9"/>
<gene>
    <name evidence="8" type="ORF">AWB68_04977</name>
</gene>
<comment type="subcellular location">
    <subcellularLocation>
        <location evidence="1">Membrane</location>
        <topology evidence="1">Multi-pass membrane protein</topology>
    </subcellularLocation>
</comment>
<feature type="domain" description="Major facilitator superfamily (MFS) profile" evidence="7">
    <location>
        <begin position="15"/>
        <end position="421"/>
    </location>
</feature>
<dbReference type="Pfam" id="PF07690">
    <property type="entry name" value="MFS_1"/>
    <property type="match status" value="1"/>
</dbReference>
<feature type="transmembrane region" description="Helical" evidence="6">
    <location>
        <begin position="331"/>
        <end position="349"/>
    </location>
</feature>
<keyword evidence="5 6" id="KW-0472">Membrane</keyword>
<feature type="transmembrane region" description="Helical" evidence="6">
    <location>
        <begin position="51"/>
        <end position="69"/>
    </location>
</feature>
<feature type="transmembrane region" description="Helical" evidence="6">
    <location>
        <begin position="175"/>
        <end position="195"/>
    </location>
</feature>
<evidence type="ECO:0000256" key="5">
    <source>
        <dbReference type="ARBA" id="ARBA00023136"/>
    </source>
</evidence>
<keyword evidence="9" id="KW-1185">Reference proteome</keyword>
<evidence type="ECO:0000313" key="8">
    <source>
        <dbReference type="EMBL" id="SAL76408.1"/>
    </source>
</evidence>
<sequence length="432" mass="46692">MQDESAIIRRVTRRVLPFLIVCYFVAYLDRSNLGIAALTMMPSLGLSSTEYGFAAGIFFLGYVICEVPSNLLLSRYGARRWIARIMITWGLIAACMALVTGPKGLYAVRILLGIAEAGFFPGVIFYLTFWFPARYRARVFGYFMTAIPLSIVLGAPLSASLLYLEGRAGLQGWQWLFLIEGIPAVALGIVCFFYLTDTPDDAKWLSPEERAWLVDHLRRDVEGSDSGDHSSLRDALLHPKLWLMSFVNLGLIAGAYGIVFFLPQIISGFGFSKMETGVITALPFLAGAIGMVVCGRDSDRSGERRLHLAIPMFIAVAGYLSAGLVEGAVPKTIALIAAAFGTFSAYAPFWPFLPMFLKKGVGAAAGVAAINTIGSLAGFGAPYLMGYVKQHTGSYNGGLLVIACLMLLAALVALTFPSKDVRTVGVPSMNAR</sequence>
<feature type="transmembrane region" description="Helical" evidence="6">
    <location>
        <begin position="15"/>
        <end position="39"/>
    </location>
</feature>
<evidence type="ECO:0000256" key="6">
    <source>
        <dbReference type="SAM" id="Phobius"/>
    </source>
</evidence>
<keyword evidence="2" id="KW-0813">Transport</keyword>
<feature type="transmembrane region" description="Helical" evidence="6">
    <location>
        <begin position="241"/>
        <end position="266"/>
    </location>
</feature>
<dbReference type="PANTHER" id="PTHR43791">
    <property type="entry name" value="PERMEASE-RELATED"/>
    <property type="match status" value="1"/>
</dbReference>
<dbReference type="Gene3D" id="1.20.1250.20">
    <property type="entry name" value="MFS general substrate transporter like domains"/>
    <property type="match status" value="2"/>
</dbReference>
<dbReference type="GO" id="GO:0022857">
    <property type="term" value="F:transmembrane transporter activity"/>
    <property type="evidence" value="ECO:0007669"/>
    <property type="project" value="InterPro"/>
</dbReference>
<dbReference type="Proteomes" id="UP000054770">
    <property type="component" value="Unassembled WGS sequence"/>
</dbReference>
<feature type="transmembrane region" description="Helical" evidence="6">
    <location>
        <begin position="278"/>
        <end position="294"/>
    </location>
</feature>
<dbReference type="PANTHER" id="PTHR43791:SF36">
    <property type="entry name" value="TRANSPORTER, PUTATIVE (AFU_ORTHOLOGUE AFUA_6G08340)-RELATED"/>
    <property type="match status" value="1"/>
</dbReference>
<feature type="transmembrane region" description="Helical" evidence="6">
    <location>
        <begin position="139"/>
        <end position="163"/>
    </location>
</feature>
<evidence type="ECO:0000256" key="4">
    <source>
        <dbReference type="ARBA" id="ARBA00022989"/>
    </source>
</evidence>
<feature type="transmembrane region" description="Helical" evidence="6">
    <location>
        <begin position="361"/>
        <end position="385"/>
    </location>
</feature>
<dbReference type="GO" id="GO:0016020">
    <property type="term" value="C:membrane"/>
    <property type="evidence" value="ECO:0007669"/>
    <property type="project" value="UniProtKB-SubCell"/>
</dbReference>
<accession>A0A158K5I9</accession>
<evidence type="ECO:0000256" key="3">
    <source>
        <dbReference type="ARBA" id="ARBA00022692"/>
    </source>
</evidence>
<dbReference type="FunFam" id="1.20.1250.20:FF:000018">
    <property type="entry name" value="MFS transporter permease"/>
    <property type="match status" value="1"/>
</dbReference>
<name>A0A158K5I9_9BURK</name>
<evidence type="ECO:0000259" key="7">
    <source>
        <dbReference type="PROSITE" id="PS50850"/>
    </source>
</evidence>
<feature type="transmembrane region" description="Helical" evidence="6">
    <location>
        <begin position="397"/>
        <end position="416"/>
    </location>
</feature>
<dbReference type="EMBL" id="FCON02000065">
    <property type="protein sequence ID" value="SAL76408.1"/>
    <property type="molecule type" value="Genomic_DNA"/>
</dbReference>
<organism evidence="8 9">
    <name type="scientific">Caballeronia choica</name>
    <dbReference type="NCBI Taxonomy" id="326476"/>
    <lineage>
        <taxon>Bacteria</taxon>
        <taxon>Pseudomonadati</taxon>
        <taxon>Pseudomonadota</taxon>
        <taxon>Betaproteobacteria</taxon>
        <taxon>Burkholderiales</taxon>
        <taxon>Burkholderiaceae</taxon>
        <taxon>Caballeronia</taxon>
    </lineage>
</organism>
<dbReference type="PROSITE" id="PS50850">
    <property type="entry name" value="MFS"/>
    <property type="match status" value="1"/>
</dbReference>
<dbReference type="OrthoDB" id="5441967at2"/>
<evidence type="ECO:0000256" key="1">
    <source>
        <dbReference type="ARBA" id="ARBA00004141"/>
    </source>
</evidence>
<dbReference type="InterPro" id="IPR036259">
    <property type="entry name" value="MFS_trans_sf"/>
</dbReference>
<dbReference type="InterPro" id="IPR020846">
    <property type="entry name" value="MFS_dom"/>
</dbReference>